<comment type="function">
    <text evidence="5">Bidirectionally degrades single-stranded DNA into large acid-insoluble oligonucleotides, which are then degraded further into small acid-soluble oligonucleotides.</text>
</comment>
<dbReference type="Proteomes" id="UP000823964">
    <property type="component" value="Unassembled WGS sequence"/>
</dbReference>
<dbReference type="GO" id="GO:0003676">
    <property type="term" value="F:nucleic acid binding"/>
    <property type="evidence" value="ECO:0007669"/>
    <property type="project" value="InterPro"/>
</dbReference>
<dbReference type="InterPro" id="IPR025824">
    <property type="entry name" value="OB-fold_nuc-bd_dom"/>
</dbReference>
<comment type="caution">
    <text evidence="9">The sequence shown here is derived from an EMBL/GenBank/DDBJ whole genome shotgun (WGS) entry which is preliminary data.</text>
</comment>
<dbReference type="GO" id="GO:0005737">
    <property type="term" value="C:cytoplasm"/>
    <property type="evidence" value="ECO:0007669"/>
    <property type="project" value="UniProtKB-SubCell"/>
</dbReference>
<dbReference type="InterPro" id="IPR020579">
    <property type="entry name" value="Exonuc_VII_lsu_C"/>
</dbReference>
<dbReference type="GO" id="GO:0009318">
    <property type="term" value="C:exodeoxyribonuclease VII complex"/>
    <property type="evidence" value="ECO:0007669"/>
    <property type="project" value="UniProtKB-UniRule"/>
</dbReference>
<reference evidence="9" key="2">
    <citation type="submission" date="2021-04" db="EMBL/GenBank/DDBJ databases">
        <authorList>
            <person name="Gilroy R."/>
        </authorList>
    </citation>
    <scope>NUCLEOTIDE SEQUENCE</scope>
    <source>
        <strain evidence="9">14975</strain>
    </source>
</reference>
<feature type="domain" description="OB-fold nucleic acid binding" evidence="8">
    <location>
        <begin position="3"/>
        <end position="95"/>
    </location>
</feature>
<evidence type="ECO:0000256" key="5">
    <source>
        <dbReference type="HAMAP-Rule" id="MF_00378"/>
    </source>
</evidence>
<comment type="catalytic activity">
    <reaction evidence="5 6">
        <text>Exonucleolytic cleavage in either 5'- to 3'- or 3'- to 5'-direction to yield nucleoside 5'-phosphates.</text>
        <dbReference type="EC" id="3.1.11.6"/>
    </reaction>
</comment>
<dbReference type="HAMAP" id="MF_00378">
    <property type="entry name" value="Exonuc_7_L"/>
    <property type="match status" value="1"/>
</dbReference>
<evidence type="ECO:0000313" key="10">
    <source>
        <dbReference type="Proteomes" id="UP000823964"/>
    </source>
</evidence>
<sequence>MILSVSELLAKLRSTVEQNVGEAVVRGEIGSCKTASSGHIYFTLKDSSAQLQCVLYRFQALSCRVRLREGLQVELDGRATVWEGRGSLQFIVSRVREAGLGTLQQQFEALKAKLRAEGLFDSSRKKALPHFPTSVGLITSASGAVIQDMRHRLESRAPWMQAWLYPVAVQGKGAERQLAEAIRRWNDPAGGLPPVDYLIIARGGGSLEDLWCFNEELLARAIAASRLPVVSAVGHETDFTIADFVADLRAPTPTAAIELTTPDAAVLNTRLDQIELSLRQRLNRCVETARLRLAAADRGKFEHPLELLGPFAQQIDSLDEQLRSTAAHRQDQSRNRLELLLARLSTRSLSERLQSATRQIDTIRARLHTAAAARLSLASATLERLSAGLSAADPQNALNRGFALVRRSDGSLARRSRDLSPGDPLHITLAQGEIDAAVTARRP</sequence>
<keyword evidence="3 5" id="KW-0378">Hydrolase</keyword>
<dbReference type="PANTHER" id="PTHR30008">
    <property type="entry name" value="EXODEOXYRIBONUCLEASE 7 LARGE SUBUNIT"/>
    <property type="match status" value="1"/>
</dbReference>
<evidence type="ECO:0000256" key="2">
    <source>
        <dbReference type="ARBA" id="ARBA00022722"/>
    </source>
</evidence>
<evidence type="ECO:0000259" key="8">
    <source>
        <dbReference type="Pfam" id="PF13742"/>
    </source>
</evidence>
<evidence type="ECO:0000256" key="1">
    <source>
        <dbReference type="ARBA" id="ARBA00022490"/>
    </source>
</evidence>
<comment type="subunit">
    <text evidence="5">Heterooligomer composed of large and small subunits.</text>
</comment>
<feature type="domain" description="Exonuclease VII large subunit C-terminal" evidence="7">
    <location>
        <begin position="119"/>
        <end position="436"/>
    </location>
</feature>
<evidence type="ECO:0000256" key="4">
    <source>
        <dbReference type="ARBA" id="ARBA00022839"/>
    </source>
</evidence>
<dbReference type="GO" id="GO:0008855">
    <property type="term" value="F:exodeoxyribonuclease VII activity"/>
    <property type="evidence" value="ECO:0007669"/>
    <property type="project" value="UniProtKB-UniRule"/>
</dbReference>
<evidence type="ECO:0000259" key="7">
    <source>
        <dbReference type="Pfam" id="PF02601"/>
    </source>
</evidence>
<dbReference type="Pfam" id="PF13742">
    <property type="entry name" value="tRNA_anti_2"/>
    <property type="match status" value="1"/>
</dbReference>
<dbReference type="CDD" id="cd04489">
    <property type="entry name" value="ExoVII_LU_OBF"/>
    <property type="match status" value="1"/>
</dbReference>
<evidence type="ECO:0000256" key="3">
    <source>
        <dbReference type="ARBA" id="ARBA00022801"/>
    </source>
</evidence>
<organism evidence="9 10">
    <name type="scientific">Candidatus Akkermansia intestinigallinarum</name>
    <dbReference type="NCBI Taxonomy" id="2838431"/>
    <lineage>
        <taxon>Bacteria</taxon>
        <taxon>Pseudomonadati</taxon>
        <taxon>Verrucomicrobiota</taxon>
        <taxon>Verrucomicrobiia</taxon>
        <taxon>Verrucomicrobiales</taxon>
        <taxon>Akkermansiaceae</taxon>
        <taxon>Akkermansia</taxon>
    </lineage>
</organism>
<dbReference type="EMBL" id="DXFQ01000147">
    <property type="protein sequence ID" value="HIX20504.1"/>
    <property type="molecule type" value="Genomic_DNA"/>
</dbReference>
<evidence type="ECO:0000256" key="6">
    <source>
        <dbReference type="RuleBase" id="RU004355"/>
    </source>
</evidence>
<comment type="subcellular location">
    <subcellularLocation>
        <location evidence="5 6">Cytoplasm</location>
    </subcellularLocation>
</comment>
<proteinExistence type="inferred from homology"/>
<dbReference type="EC" id="3.1.11.6" evidence="5"/>
<reference evidence="9" key="1">
    <citation type="journal article" date="2021" name="PeerJ">
        <title>Extensive microbial diversity within the chicken gut microbiome revealed by metagenomics and culture.</title>
        <authorList>
            <person name="Gilroy R."/>
            <person name="Ravi A."/>
            <person name="Getino M."/>
            <person name="Pursley I."/>
            <person name="Horton D.L."/>
            <person name="Alikhan N.F."/>
            <person name="Baker D."/>
            <person name="Gharbi K."/>
            <person name="Hall N."/>
            <person name="Watson M."/>
            <person name="Adriaenssens E.M."/>
            <person name="Foster-Nyarko E."/>
            <person name="Jarju S."/>
            <person name="Secka A."/>
            <person name="Antonio M."/>
            <person name="Oren A."/>
            <person name="Chaudhuri R.R."/>
            <person name="La Ragione R."/>
            <person name="Hildebrand F."/>
            <person name="Pallen M.J."/>
        </authorList>
    </citation>
    <scope>NUCLEOTIDE SEQUENCE</scope>
    <source>
        <strain evidence="9">14975</strain>
    </source>
</reference>
<dbReference type="AlphaFoldDB" id="A0A9D1VD00"/>
<dbReference type="Pfam" id="PF02601">
    <property type="entry name" value="Exonuc_VII_L"/>
    <property type="match status" value="1"/>
</dbReference>
<comment type="similarity">
    <text evidence="5 6">Belongs to the XseA family.</text>
</comment>
<dbReference type="InterPro" id="IPR003753">
    <property type="entry name" value="Exonuc_VII_L"/>
</dbReference>
<name>A0A9D1VD00_9BACT</name>
<gene>
    <name evidence="5 9" type="primary">xseA</name>
    <name evidence="9" type="ORF">H9862_07895</name>
</gene>
<dbReference type="GO" id="GO:0006308">
    <property type="term" value="P:DNA catabolic process"/>
    <property type="evidence" value="ECO:0007669"/>
    <property type="project" value="UniProtKB-UniRule"/>
</dbReference>
<keyword evidence="2 5" id="KW-0540">Nuclease</keyword>
<keyword evidence="4 5" id="KW-0269">Exonuclease</keyword>
<accession>A0A9D1VD00</accession>
<dbReference type="NCBIfam" id="TIGR00237">
    <property type="entry name" value="xseA"/>
    <property type="match status" value="1"/>
</dbReference>
<dbReference type="PANTHER" id="PTHR30008:SF0">
    <property type="entry name" value="EXODEOXYRIBONUCLEASE 7 LARGE SUBUNIT"/>
    <property type="match status" value="1"/>
</dbReference>
<protein>
    <recommendedName>
        <fullName evidence="5">Exodeoxyribonuclease 7 large subunit</fullName>
        <ecNumber evidence="5">3.1.11.6</ecNumber>
    </recommendedName>
    <alternativeName>
        <fullName evidence="5">Exodeoxyribonuclease VII large subunit</fullName>
        <shortName evidence="5">Exonuclease VII large subunit</shortName>
    </alternativeName>
</protein>
<keyword evidence="1 5" id="KW-0963">Cytoplasm</keyword>
<evidence type="ECO:0000313" key="9">
    <source>
        <dbReference type="EMBL" id="HIX20504.1"/>
    </source>
</evidence>